<evidence type="ECO:0000256" key="2">
    <source>
        <dbReference type="ARBA" id="ARBA00022857"/>
    </source>
</evidence>
<dbReference type="PRINTS" id="PR00081">
    <property type="entry name" value="GDHRDH"/>
</dbReference>
<dbReference type="Gene3D" id="3.40.50.720">
    <property type="entry name" value="NAD(P)-binding Rossmann-like Domain"/>
    <property type="match status" value="1"/>
</dbReference>
<proteinExistence type="inferred from homology"/>
<feature type="region of interest" description="Disordered" evidence="4">
    <location>
        <begin position="33"/>
        <end position="59"/>
    </location>
</feature>
<organism evidence="5 6">
    <name type="scientific">Lasiosphaeria ovina</name>
    <dbReference type="NCBI Taxonomy" id="92902"/>
    <lineage>
        <taxon>Eukaryota</taxon>
        <taxon>Fungi</taxon>
        <taxon>Dikarya</taxon>
        <taxon>Ascomycota</taxon>
        <taxon>Pezizomycotina</taxon>
        <taxon>Sordariomycetes</taxon>
        <taxon>Sordariomycetidae</taxon>
        <taxon>Sordariales</taxon>
        <taxon>Lasiosphaeriaceae</taxon>
        <taxon>Lasiosphaeria</taxon>
    </lineage>
</organism>
<keyword evidence="6" id="KW-1185">Reference proteome</keyword>
<comment type="caution">
    <text evidence="5">The sequence shown here is derived from an EMBL/GenBank/DDBJ whole genome shotgun (WGS) entry which is preliminary data.</text>
</comment>
<reference evidence="5" key="1">
    <citation type="journal article" date="2023" name="Mol. Phylogenet. Evol.">
        <title>Genome-scale phylogeny and comparative genomics of the fungal order Sordariales.</title>
        <authorList>
            <person name="Hensen N."/>
            <person name="Bonometti L."/>
            <person name="Westerberg I."/>
            <person name="Brannstrom I.O."/>
            <person name="Guillou S."/>
            <person name="Cros-Aarteil S."/>
            <person name="Calhoun S."/>
            <person name="Haridas S."/>
            <person name="Kuo A."/>
            <person name="Mondo S."/>
            <person name="Pangilinan J."/>
            <person name="Riley R."/>
            <person name="LaButti K."/>
            <person name="Andreopoulos B."/>
            <person name="Lipzen A."/>
            <person name="Chen C."/>
            <person name="Yan M."/>
            <person name="Daum C."/>
            <person name="Ng V."/>
            <person name="Clum A."/>
            <person name="Steindorff A."/>
            <person name="Ohm R.A."/>
            <person name="Martin F."/>
            <person name="Silar P."/>
            <person name="Natvig D.O."/>
            <person name="Lalanne C."/>
            <person name="Gautier V."/>
            <person name="Ament-Velasquez S.L."/>
            <person name="Kruys A."/>
            <person name="Hutchinson M.I."/>
            <person name="Powell A.J."/>
            <person name="Barry K."/>
            <person name="Miller A.N."/>
            <person name="Grigoriev I.V."/>
            <person name="Debuchy R."/>
            <person name="Gladieux P."/>
            <person name="Hiltunen Thoren M."/>
            <person name="Johannesson H."/>
        </authorList>
    </citation>
    <scope>NUCLEOTIDE SEQUENCE</scope>
    <source>
        <strain evidence="5">CBS 958.72</strain>
    </source>
</reference>
<protein>
    <submittedName>
        <fullName evidence="5">Uncharacterized protein</fullName>
    </submittedName>
</protein>
<sequence length="278" mass="29554">MMSENTVYLVTGTNRGIGLAMVTILLQRPHTTVVATSRRPPQQQQHSASSSSATSIPDDLPAHATSTLVRVLLDDSDAAISSATLRDRLRDAHNIARLDVVVANAGTSSGFRDILATDPGYDLLHDFAINAAGPAKLFRAVWPLLDPAVSGGGRGGVDEGKGEERRPKFVLITSSLGSIGCLDEESMPSTAYGMSKAAANWFAKKLSVEFHDRGLLVGIIHPGFVKTSMGQAVADAIGMKEPPMSVEDSAKGVIEQIDTLTPEKSGQFLRFDGGKMPW</sequence>
<accession>A0AAE0KMF5</accession>
<dbReference type="GO" id="GO:0016491">
    <property type="term" value="F:oxidoreductase activity"/>
    <property type="evidence" value="ECO:0007669"/>
    <property type="project" value="UniProtKB-KW"/>
</dbReference>
<evidence type="ECO:0000256" key="4">
    <source>
        <dbReference type="SAM" id="MobiDB-lite"/>
    </source>
</evidence>
<dbReference type="InterPro" id="IPR051468">
    <property type="entry name" value="Fungal_SecMetab_SDRs"/>
</dbReference>
<dbReference type="PANTHER" id="PTHR43544:SF7">
    <property type="entry name" value="NADB-LER2"/>
    <property type="match status" value="1"/>
</dbReference>
<dbReference type="GO" id="GO:0005737">
    <property type="term" value="C:cytoplasm"/>
    <property type="evidence" value="ECO:0007669"/>
    <property type="project" value="TreeGrafter"/>
</dbReference>
<dbReference type="AlphaFoldDB" id="A0AAE0KMF5"/>
<dbReference type="SUPFAM" id="SSF51735">
    <property type="entry name" value="NAD(P)-binding Rossmann-fold domains"/>
    <property type="match status" value="1"/>
</dbReference>
<evidence type="ECO:0000313" key="5">
    <source>
        <dbReference type="EMBL" id="KAK3378811.1"/>
    </source>
</evidence>
<gene>
    <name evidence="5" type="ORF">B0T24DRAFT_610042</name>
</gene>
<dbReference type="InterPro" id="IPR002347">
    <property type="entry name" value="SDR_fam"/>
</dbReference>
<comment type="similarity">
    <text evidence="1">Belongs to the short-chain dehydrogenases/reductases (SDR) family.</text>
</comment>
<evidence type="ECO:0000313" key="6">
    <source>
        <dbReference type="Proteomes" id="UP001287356"/>
    </source>
</evidence>
<feature type="compositionally biased region" description="Low complexity" evidence="4">
    <location>
        <begin position="36"/>
        <end position="55"/>
    </location>
</feature>
<evidence type="ECO:0000256" key="3">
    <source>
        <dbReference type="ARBA" id="ARBA00023002"/>
    </source>
</evidence>
<keyword evidence="2" id="KW-0521">NADP</keyword>
<dbReference type="InterPro" id="IPR036291">
    <property type="entry name" value="NAD(P)-bd_dom_sf"/>
</dbReference>
<dbReference type="PROSITE" id="PS00061">
    <property type="entry name" value="ADH_SHORT"/>
    <property type="match status" value="1"/>
</dbReference>
<dbReference type="Proteomes" id="UP001287356">
    <property type="component" value="Unassembled WGS sequence"/>
</dbReference>
<name>A0AAE0KMF5_9PEZI</name>
<keyword evidence="3" id="KW-0560">Oxidoreductase</keyword>
<dbReference type="Pfam" id="PF00106">
    <property type="entry name" value="adh_short"/>
    <property type="match status" value="1"/>
</dbReference>
<reference evidence="5" key="2">
    <citation type="submission" date="2023-06" db="EMBL/GenBank/DDBJ databases">
        <authorList>
            <consortium name="Lawrence Berkeley National Laboratory"/>
            <person name="Haridas S."/>
            <person name="Hensen N."/>
            <person name="Bonometti L."/>
            <person name="Westerberg I."/>
            <person name="Brannstrom I.O."/>
            <person name="Guillou S."/>
            <person name="Cros-Aarteil S."/>
            <person name="Calhoun S."/>
            <person name="Kuo A."/>
            <person name="Mondo S."/>
            <person name="Pangilinan J."/>
            <person name="Riley R."/>
            <person name="Labutti K."/>
            <person name="Andreopoulos B."/>
            <person name="Lipzen A."/>
            <person name="Chen C."/>
            <person name="Yanf M."/>
            <person name="Daum C."/>
            <person name="Ng V."/>
            <person name="Clum A."/>
            <person name="Steindorff A."/>
            <person name="Ohm R."/>
            <person name="Martin F."/>
            <person name="Silar P."/>
            <person name="Natvig D."/>
            <person name="Lalanne C."/>
            <person name="Gautier V."/>
            <person name="Ament-Velasquez S.L."/>
            <person name="Kruys A."/>
            <person name="Hutchinson M.I."/>
            <person name="Powell A.J."/>
            <person name="Barry K."/>
            <person name="Miller A.N."/>
            <person name="Grigoriev I.V."/>
            <person name="Debuchy R."/>
            <person name="Gladieux P."/>
            <person name="Thoren M.H."/>
            <person name="Johannesson H."/>
        </authorList>
    </citation>
    <scope>NUCLEOTIDE SEQUENCE</scope>
    <source>
        <strain evidence="5">CBS 958.72</strain>
    </source>
</reference>
<dbReference type="InterPro" id="IPR020904">
    <property type="entry name" value="Sc_DH/Rdtase_CS"/>
</dbReference>
<dbReference type="EMBL" id="JAULSN010000002">
    <property type="protein sequence ID" value="KAK3378811.1"/>
    <property type="molecule type" value="Genomic_DNA"/>
</dbReference>
<dbReference type="PANTHER" id="PTHR43544">
    <property type="entry name" value="SHORT-CHAIN DEHYDROGENASE/REDUCTASE"/>
    <property type="match status" value="1"/>
</dbReference>
<dbReference type="CDD" id="cd05325">
    <property type="entry name" value="carb_red_sniffer_like_SDR_c"/>
    <property type="match status" value="1"/>
</dbReference>
<evidence type="ECO:0000256" key="1">
    <source>
        <dbReference type="ARBA" id="ARBA00006484"/>
    </source>
</evidence>